<proteinExistence type="predicted"/>
<evidence type="ECO:0000256" key="1">
    <source>
        <dbReference type="SAM" id="MobiDB-lite"/>
    </source>
</evidence>
<reference evidence="3 4" key="1">
    <citation type="submission" date="2018-12" db="EMBL/GenBank/DDBJ databases">
        <title>Pseudomonas aeruginosa Diversity Panel.</title>
        <authorList>
            <person name="Snesrud E."/>
            <person name="Mcgann P."/>
        </authorList>
    </citation>
    <scope>NUCLEOTIDE SEQUENCE [LARGE SCALE GENOMIC DNA]</scope>
    <source>
        <strain evidence="3 4">MRSN6241</strain>
    </source>
</reference>
<dbReference type="PANTHER" id="PTHR36251">
    <property type="entry name" value="FELS-1 PROPHAGE HOST SPECIFICITY PROTEIN-RELATED"/>
    <property type="match status" value="1"/>
</dbReference>
<dbReference type="InterPro" id="IPR036116">
    <property type="entry name" value="FN3_sf"/>
</dbReference>
<dbReference type="EMBL" id="RXTL01000005">
    <property type="protein sequence ID" value="RTS52035.1"/>
    <property type="molecule type" value="Genomic_DNA"/>
</dbReference>
<comment type="caution">
    <text evidence="3">The sequence shown here is derived from an EMBL/GenBank/DDBJ whole genome shotgun (WGS) entry which is preliminary data.</text>
</comment>
<sequence length="1221" mass="132651">MNKTITGHKGGSKKPRQPVEMPDSVRSIARAKILLALGEGEFDGGVDGRSIYLDDTPLLAADGSVNFPGVTWEFRPGSVDQEHIAGVPAVENELAVGVELKSDAPWVRAVSNTQLSAVRLRLSWPAIQRQQENGDVVGYRIDYAIDIAVDGGAWQEALKASLDDKSTSRYERSHRVDLPEARSGWQVRVRRLTPNQNNNRIADTMRVEAITEVIDAKLRYPNTALLFVEFDASQFQSIPQISVEARGRRVRVPSNYDPQTRSYSGTWDGSFKSAWTSNPAWHWYDIVLHKRFGLGRRIDASMVDKWSLYRIAQYCDQSVPDGKGGQEPRFSCNLYLQSRAEAWTVLRDLAAIFRGMSYWSGAEMVAVADMPEDEAYTFSPSNTVRGDDGSHFNYSSSRQRDRHTLALVNYDNPGNGYQSQPVAVNNDRAQRRYGISQLEITAIGCTSEGEAQRRGQWALLTEELEQDAVTFRTGMDGRGLAPGKIIAVADPVKSGKQIGGRLSAVDGRALTLDRDVEARPGDRLLVNLPNGKAEARTVQSVVGRVLTVTAAYSEAPRPQGQWALQSNSLTTQRFRIMSITRPEDNLFEITALQHNASKFDAIDNGARIEAPPVTSIPPGVQAPPQNVRIKAFTKVDQGLAVTSLSASWDAAPNAVAYEAEWRKDSGNWVRVPRTSALGFDVPGIYAGRYLVRVRALNVMEVGSVYASSVETALEGKTTPPPALAYLRCVAGPWRIGLEWGFPASGAADTAYTEIQQSATPGGSEETARALGLFAYPGNTHLVSPIPAGERLAFRGRLIDRSGNVGAWSNWVTGTSSSDASEYNQLITQEYVESALGQQFFSDIERMQVDIGGLQKQVGDLADVLLYDPAKVYAKNDMVRQGQRLYQALKAVPAKTAPPNAAYWSDIGQSLETANGLAQQVASHTAEISELDGSLTAQASRLGVLQAATRDDADDGNGAMADALRGWKTVARAAQEETVRATENEAQATRTTLLEARTADAEGRIATVERVATSDRQATAQRLDKLSASIGGTAASLQSEQTARANADSALAQRIDTVQARTDTNSAAIQTTSQAVASLDGNVKAMYSVKLQAHANGQKYAAGWQLGFDSGTSVSTMAFQADRFIFFDSSSGAVAAPVSIVGGKIFINSAIIKDGSITSAKIEDSLQSENYESGTRGWRIDKSGSFELNGEETGLRRVLRPNYDRYYDTQSGILVIEIGELA</sequence>
<dbReference type="Pfam" id="PF13550">
    <property type="entry name" value="Phage-tail_3"/>
    <property type="match status" value="1"/>
</dbReference>
<dbReference type="SUPFAM" id="SSF49265">
    <property type="entry name" value="Fibronectin type III"/>
    <property type="match status" value="1"/>
</dbReference>
<dbReference type="InterPro" id="IPR053171">
    <property type="entry name" value="Viral_Tip_Attach_Protein"/>
</dbReference>
<dbReference type="PANTHER" id="PTHR36251:SF2">
    <property type="entry name" value="GIFSY-2 PROPHAGE HOST SPECIFICITY PROTEIN J, PHAGE LAMBDA"/>
    <property type="match status" value="1"/>
</dbReference>
<evidence type="ECO:0000313" key="3">
    <source>
        <dbReference type="EMBL" id="RTS52035.1"/>
    </source>
</evidence>
<dbReference type="Pfam" id="PF24801">
    <property type="entry name" value="FNIII-A_GpJ"/>
    <property type="match status" value="1"/>
</dbReference>
<name>A0ABD7KB87_PSEAI</name>
<dbReference type="InterPro" id="IPR003961">
    <property type="entry name" value="FN3_dom"/>
</dbReference>
<gene>
    <name evidence="3" type="ORF">DY940_04325</name>
</gene>
<dbReference type="InterPro" id="IPR055385">
    <property type="entry name" value="GpJ_HDII-ins2"/>
</dbReference>
<dbReference type="InterPro" id="IPR015406">
    <property type="entry name" value="GpJ_CSF"/>
</dbReference>
<dbReference type="CDD" id="cd00063">
    <property type="entry name" value="FN3"/>
    <property type="match status" value="1"/>
</dbReference>
<accession>A0ABD7KB87</accession>
<dbReference type="Pfam" id="PF09327">
    <property type="entry name" value="Phage_Tail_Tip"/>
    <property type="match status" value="1"/>
</dbReference>
<feature type="region of interest" description="Disordered" evidence="1">
    <location>
        <begin position="1"/>
        <end position="23"/>
    </location>
</feature>
<feature type="domain" description="Fibronectin type-III" evidence="2">
    <location>
        <begin position="623"/>
        <end position="721"/>
    </location>
</feature>
<dbReference type="Proteomes" id="UP000276985">
    <property type="component" value="Unassembled WGS sequence"/>
</dbReference>
<protein>
    <submittedName>
        <fullName evidence="3">DUF1983 domain-containing protein</fullName>
    </submittedName>
</protein>
<dbReference type="InterPro" id="IPR032876">
    <property type="entry name" value="J_dom"/>
</dbReference>
<dbReference type="AlphaFoldDB" id="A0ABD7KB87"/>
<evidence type="ECO:0000259" key="2">
    <source>
        <dbReference type="PROSITE" id="PS50853"/>
    </source>
</evidence>
<dbReference type="Gene3D" id="2.60.40.10">
    <property type="entry name" value="Immunoglobulins"/>
    <property type="match status" value="1"/>
</dbReference>
<dbReference type="InterPro" id="IPR013783">
    <property type="entry name" value="Ig-like_fold"/>
</dbReference>
<evidence type="ECO:0000313" key="4">
    <source>
        <dbReference type="Proteomes" id="UP000276985"/>
    </source>
</evidence>
<organism evidence="3 4">
    <name type="scientific">Pseudomonas aeruginosa</name>
    <dbReference type="NCBI Taxonomy" id="287"/>
    <lineage>
        <taxon>Bacteria</taxon>
        <taxon>Pseudomonadati</taxon>
        <taxon>Pseudomonadota</taxon>
        <taxon>Gammaproteobacteria</taxon>
        <taxon>Pseudomonadales</taxon>
        <taxon>Pseudomonadaceae</taxon>
        <taxon>Pseudomonas</taxon>
    </lineage>
</organism>
<dbReference type="RefSeq" id="WP_033999476.1">
    <property type="nucleotide sequence ID" value="NZ_LFXS01000002.1"/>
</dbReference>
<dbReference type="PROSITE" id="PS50853">
    <property type="entry name" value="FN3"/>
    <property type="match status" value="1"/>
</dbReference>